<feature type="compositionally biased region" description="Low complexity" evidence="2">
    <location>
        <begin position="10"/>
        <end position="23"/>
    </location>
</feature>
<evidence type="ECO:0000259" key="3">
    <source>
        <dbReference type="PROSITE" id="PS50157"/>
    </source>
</evidence>
<gene>
    <name evidence="4" type="primary">Dsec\GM19615</name>
    <name evidence="4" type="ORF">Dsec_GM19615</name>
</gene>
<dbReference type="PROSITE" id="PS00028">
    <property type="entry name" value="ZINC_FINGER_C2H2_1"/>
    <property type="match status" value="1"/>
</dbReference>
<proteinExistence type="predicted"/>
<dbReference type="InterPro" id="IPR013087">
    <property type="entry name" value="Znf_C2H2_type"/>
</dbReference>
<evidence type="ECO:0000256" key="1">
    <source>
        <dbReference type="PROSITE-ProRule" id="PRU00042"/>
    </source>
</evidence>
<dbReference type="GO" id="GO:0008270">
    <property type="term" value="F:zinc ion binding"/>
    <property type="evidence" value="ECO:0007669"/>
    <property type="project" value="UniProtKB-KW"/>
</dbReference>
<evidence type="ECO:0000256" key="2">
    <source>
        <dbReference type="SAM" id="MobiDB-lite"/>
    </source>
</evidence>
<accession>B4INC7</accession>
<keyword evidence="5" id="KW-1185">Reference proteome</keyword>
<reference evidence="4 5" key="1">
    <citation type="journal article" date="2007" name="Nature">
        <title>Evolution of genes and genomes on the Drosophila phylogeny.</title>
        <authorList>
            <consortium name="Drosophila 12 Genomes Consortium"/>
            <person name="Clark A.G."/>
            <person name="Eisen M.B."/>
            <person name="Smith D.R."/>
            <person name="Bergman C.M."/>
            <person name="Oliver B."/>
            <person name="Markow T.A."/>
            <person name="Kaufman T.C."/>
            <person name="Kellis M."/>
            <person name="Gelbart W."/>
            <person name="Iyer V.N."/>
            <person name="Pollard D.A."/>
            <person name="Sackton T.B."/>
            <person name="Larracuente A.M."/>
            <person name="Singh N.D."/>
            <person name="Abad J.P."/>
            <person name="Abt D.N."/>
            <person name="Adryan B."/>
            <person name="Aguade M."/>
            <person name="Akashi H."/>
            <person name="Anderson W.W."/>
            <person name="Aquadro C.F."/>
            <person name="Ardell D.H."/>
            <person name="Arguello R."/>
            <person name="Artieri C.G."/>
            <person name="Barbash D.A."/>
            <person name="Barker D."/>
            <person name="Barsanti P."/>
            <person name="Batterham P."/>
            <person name="Batzoglou S."/>
            <person name="Begun D."/>
            <person name="Bhutkar A."/>
            <person name="Blanco E."/>
            <person name="Bosak S.A."/>
            <person name="Bradley R.K."/>
            <person name="Brand A.D."/>
            <person name="Brent M.R."/>
            <person name="Brooks A.N."/>
            <person name="Brown R.H."/>
            <person name="Butlin R.K."/>
            <person name="Caggese C."/>
            <person name="Calvi B.R."/>
            <person name="Bernardo de Carvalho A."/>
            <person name="Caspi A."/>
            <person name="Castrezana S."/>
            <person name="Celniker S.E."/>
            <person name="Chang J.L."/>
            <person name="Chapple C."/>
            <person name="Chatterji S."/>
            <person name="Chinwalla A."/>
            <person name="Civetta A."/>
            <person name="Clifton S.W."/>
            <person name="Comeron J.M."/>
            <person name="Costello J.C."/>
            <person name="Coyne J.A."/>
            <person name="Daub J."/>
            <person name="David R.G."/>
            <person name="Delcher A.L."/>
            <person name="Delehaunty K."/>
            <person name="Do C.B."/>
            <person name="Ebling H."/>
            <person name="Edwards K."/>
            <person name="Eickbush T."/>
            <person name="Evans J.D."/>
            <person name="Filipski A."/>
            <person name="Findeiss S."/>
            <person name="Freyhult E."/>
            <person name="Fulton L."/>
            <person name="Fulton R."/>
            <person name="Garcia A.C."/>
            <person name="Gardiner A."/>
            <person name="Garfield D.A."/>
            <person name="Garvin B.E."/>
            <person name="Gibson G."/>
            <person name="Gilbert D."/>
            <person name="Gnerre S."/>
            <person name="Godfrey J."/>
            <person name="Good R."/>
            <person name="Gotea V."/>
            <person name="Gravely B."/>
            <person name="Greenberg A.J."/>
            <person name="Griffiths-Jones S."/>
            <person name="Gross S."/>
            <person name="Guigo R."/>
            <person name="Gustafson E.A."/>
            <person name="Haerty W."/>
            <person name="Hahn M.W."/>
            <person name="Halligan D.L."/>
            <person name="Halpern A.L."/>
            <person name="Halter G.M."/>
            <person name="Han M.V."/>
            <person name="Heger A."/>
            <person name="Hillier L."/>
            <person name="Hinrichs A.S."/>
            <person name="Holmes I."/>
            <person name="Hoskins R.A."/>
            <person name="Hubisz M.J."/>
            <person name="Hultmark D."/>
            <person name="Huntley M.A."/>
            <person name="Jaffe D.B."/>
            <person name="Jagadeeshan S."/>
            <person name="Jeck W.R."/>
            <person name="Johnson J."/>
            <person name="Jones C.D."/>
            <person name="Jordan W.C."/>
            <person name="Karpen G.H."/>
            <person name="Kataoka E."/>
            <person name="Keightley P.D."/>
            <person name="Kheradpour P."/>
            <person name="Kirkness E.F."/>
            <person name="Koerich L.B."/>
            <person name="Kristiansen K."/>
            <person name="Kudrna D."/>
            <person name="Kulathinal R.J."/>
            <person name="Kumar S."/>
            <person name="Kwok R."/>
            <person name="Lander E."/>
            <person name="Langley C.H."/>
            <person name="Lapoint R."/>
            <person name="Lazzaro B.P."/>
            <person name="Lee S.J."/>
            <person name="Levesque L."/>
            <person name="Li R."/>
            <person name="Lin C.F."/>
            <person name="Lin M.F."/>
            <person name="Lindblad-Toh K."/>
            <person name="Llopart A."/>
            <person name="Long M."/>
            <person name="Low L."/>
            <person name="Lozovsky E."/>
            <person name="Lu J."/>
            <person name="Luo M."/>
            <person name="Machado C.A."/>
            <person name="Makalowski W."/>
            <person name="Marzo M."/>
            <person name="Matsuda M."/>
            <person name="Matzkin L."/>
            <person name="McAllister B."/>
            <person name="McBride C.S."/>
            <person name="McKernan B."/>
            <person name="McKernan K."/>
            <person name="Mendez-Lago M."/>
            <person name="Minx P."/>
            <person name="Mollenhauer M.U."/>
            <person name="Montooth K."/>
            <person name="Mount S.M."/>
            <person name="Mu X."/>
            <person name="Myers E."/>
            <person name="Negre B."/>
            <person name="Newfeld S."/>
            <person name="Nielsen R."/>
            <person name="Noor M.A."/>
            <person name="O'Grady P."/>
            <person name="Pachter L."/>
            <person name="Papaceit M."/>
            <person name="Parisi M.J."/>
            <person name="Parisi M."/>
            <person name="Parts L."/>
            <person name="Pedersen J.S."/>
            <person name="Pesole G."/>
            <person name="Phillippy A.M."/>
            <person name="Ponting C.P."/>
            <person name="Pop M."/>
            <person name="Porcelli D."/>
            <person name="Powell J.R."/>
            <person name="Prohaska S."/>
            <person name="Pruitt K."/>
            <person name="Puig M."/>
            <person name="Quesneville H."/>
            <person name="Ram K.R."/>
            <person name="Rand D."/>
            <person name="Rasmussen M.D."/>
            <person name="Reed L.K."/>
            <person name="Reenan R."/>
            <person name="Reily A."/>
            <person name="Remington K.A."/>
            <person name="Rieger T.T."/>
            <person name="Ritchie M.G."/>
            <person name="Robin C."/>
            <person name="Rogers Y.H."/>
            <person name="Rohde C."/>
            <person name="Rozas J."/>
            <person name="Rubenfield M.J."/>
            <person name="Ruiz A."/>
            <person name="Russo S."/>
            <person name="Salzberg S.L."/>
            <person name="Sanchez-Gracia A."/>
            <person name="Saranga D.J."/>
            <person name="Sato H."/>
            <person name="Schaeffer S.W."/>
            <person name="Schatz M.C."/>
            <person name="Schlenke T."/>
            <person name="Schwartz R."/>
            <person name="Segarra C."/>
            <person name="Singh R.S."/>
            <person name="Sirot L."/>
            <person name="Sirota M."/>
            <person name="Sisneros N.B."/>
            <person name="Smith C.D."/>
            <person name="Smith T.F."/>
            <person name="Spieth J."/>
            <person name="Stage D.E."/>
            <person name="Stark A."/>
            <person name="Stephan W."/>
            <person name="Strausberg R.L."/>
            <person name="Strempel S."/>
            <person name="Sturgill D."/>
            <person name="Sutton G."/>
            <person name="Sutton G.G."/>
            <person name="Tao W."/>
            <person name="Teichmann S."/>
            <person name="Tobari Y.N."/>
            <person name="Tomimura Y."/>
            <person name="Tsolas J.M."/>
            <person name="Valente V.L."/>
            <person name="Venter E."/>
            <person name="Venter J.C."/>
            <person name="Vicario S."/>
            <person name="Vieira F.G."/>
            <person name="Vilella A.J."/>
            <person name="Villasante A."/>
            <person name="Walenz B."/>
            <person name="Wang J."/>
            <person name="Wasserman M."/>
            <person name="Watts T."/>
            <person name="Wilson D."/>
            <person name="Wilson R.K."/>
            <person name="Wing R.A."/>
            <person name="Wolfner M.F."/>
            <person name="Wong A."/>
            <person name="Wong G.K."/>
            <person name="Wu C.I."/>
            <person name="Wu G."/>
            <person name="Yamamoto D."/>
            <person name="Yang H.P."/>
            <person name="Yang S.P."/>
            <person name="Yorke J.A."/>
            <person name="Yoshida K."/>
            <person name="Zdobnov E."/>
            <person name="Zhang P."/>
            <person name="Zhang Y."/>
            <person name="Zimin A.V."/>
            <person name="Baldwin J."/>
            <person name="Abdouelleil A."/>
            <person name="Abdulkadir J."/>
            <person name="Abebe A."/>
            <person name="Abera B."/>
            <person name="Abreu J."/>
            <person name="Acer S.C."/>
            <person name="Aftuck L."/>
            <person name="Alexander A."/>
            <person name="An P."/>
            <person name="Anderson E."/>
            <person name="Anderson S."/>
            <person name="Arachi H."/>
            <person name="Azer M."/>
            <person name="Bachantsang P."/>
            <person name="Barry A."/>
            <person name="Bayul T."/>
            <person name="Berlin A."/>
            <person name="Bessette D."/>
            <person name="Bloom T."/>
            <person name="Blye J."/>
            <person name="Boguslavskiy L."/>
            <person name="Bonnet C."/>
            <person name="Boukhgalter B."/>
            <person name="Bourzgui I."/>
            <person name="Brown A."/>
            <person name="Cahill P."/>
            <person name="Channer S."/>
            <person name="Cheshatsang Y."/>
            <person name="Chuda L."/>
            <person name="Citroen M."/>
            <person name="Collymore A."/>
            <person name="Cooke P."/>
            <person name="Costello M."/>
            <person name="D'Aco K."/>
            <person name="Daza R."/>
            <person name="De Haan G."/>
            <person name="DeGray S."/>
            <person name="DeMaso C."/>
            <person name="Dhargay N."/>
            <person name="Dooley K."/>
            <person name="Dooley E."/>
            <person name="Doricent M."/>
            <person name="Dorje P."/>
            <person name="Dorjee K."/>
            <person name="Dupes A."/>
            <person name="Elong R."/>
            <person name="Falk J."/>
            <person name="Farina A."/>
            <person name="Faro S."/>
            <person name="Ferguson D."/>
            <person name="Fisher S."/>
            <person name="Foley C.D."/>
            <person name="Franke A."/>
            <person name="Friedrich D."/>
            <person name="Gadbois L."/>
            <person name="Gearin G."/>
            <person name="Gearin C.R."/>
            <person name="Giannoukos G."/>
            <person name="Goode T."/>
            <person name="Graham J."/>
            <person name="Grandbois E."/>
            <person name="Grewal S."/>
            <person name="Gyaltsen K."/>
            <person name="Hafez N."/>
            <person name="Hagos B."/>
            <person name="Hall J."/>
            <person name="Henson C."/>
            <person name="Hollinger A."/>
            <person name="Honan T."/>
            <person name="Huard M.D."/>
            <person name="Hughes L."/>
            <person name="Hurhula B."/>
            <person name="Husby M.E."/>
            <person name="Kamat A."/>
            <person name="Kanga B."/>
            <person name="Kashin S."/>
            <person name="Khazanovich D."/>
            <person name="Kisner P."/>
            <person name="Lance K."/>
            <person name="Lara M."/>
            <person name="Lee W."/>
            <person name="Lennon N."/>
            <person name="Letendre F."/>
            <person name="LeVine R."/>
            <person name="Lipovsky A."/>
            <person name="Liu X."/>
            <person name="Liu J."/>
            <person name="Liu S."/>
            <person name="Lokyitsang T."/>
            <person name="Lokyitsang Y."/>
            <person name="Lubonja R."/>
            <person name="Lui A."/>
            <person name="MacDonald P."/>
            <person name="Magnisalis V."/>
            <person name="Maru K."/>
            <person name="Matthews C."/>
            <person name="McCusker W."/>
            <person name="McDonough S."/>
            <person name="Mehta T."/>
            <person name="Meldrim J."/>
            <person name="Meneus L."/>
            <person name="Mihai O."/>
            <person name="Mihalev A."/>
            <person name="Mihova T."/>
            <person name="Mittelman R."/>
            <person name="Mlenga V."/>
            <person name="Montmayeur A."/>
            <person name="Mulrain L."/>
            <person name="Navidi A."/>
            <person name="Naylor J."/>
            <person name="Negash T."/>
            <person name="Nguyen T."/>
            <person name="Nguyen N."/>
            <person name="Nicol R."/>
            <person name="Norbu C."/>
            <person name="Norbu N."/>
            <person name="Novod N."/>
            <person name="O'Neill B."/>
            <person name="Osman S."/>
            <person name="Markiewicz E."/>
            <person name="Oyono O.L."/>
            <person name="Patti C."/>
            <person name="Phunkhang P."/>
            <person name="Pierre F."/>
            <person name="Priest M."/>
            <person name="Raghuraman S."/>
            <person name="Rege F."/>
            <person name="Reyes R."/>
            <person name="Rise C."/>
            <person name="Rogov P."/>
            <person name="Ross K."/>
            <person name="Ryan E."/>
            <person name="Settipalli S."/>
            <person name="Shea T."/>
            <person name="Sherpa N."/>
            <person name="Shi L."/>
            <person name="Shih D."/>
            <person name="Sparrow T."/>
            <person name="Spaulding J."/>
            <person name="Stalker J."/>
            <person name="Stange-Thomann N."/>
            <person name="Stavropoulos S."/>
            <person name="Stone C."/>
            <person name="Strader C."/>
            <person name="Tesfaye S."/>
            <person name="Thomson T."/>
            <person name="Thoulutsang Y."/>
            <person name="Thoulutsang D."/>
            <person name="Topham K."/>
            <person name="Topping I."/>
            <person name="Tsamla T."/>
            <person name="Vassiliev H."/>
            <person name="Vo A."/>
            <person name="Wangchuk T."/>
            <person name="Wangdi T."/>
            <person name="Weiand M."/>
            <person name="Wilkinson J."/>
            <person name="Wilson A."/>
            <person name="Yadav S."/>
            <person name="Young G."/>
            <person name="Yu Q."/>
            <person name="Zembek L."/>
            <person name="Zhong D."/>
            <person name="Zimmer A."/>
            <person name="Zwirko Z."/>
            <person name="Jaffe D.B."/>
            <person name="Alvarez P."/>
            <person name="Brockman W."/>
            <person name="Butler J."/>
            <person name="Chin C."/>
            <person name="Gnerre S."/>
            <person name="Grabherr M."/>
            <person name="Kleber M."/>
            <person name="Mauceli E."/>
            <person name="MacCallum I."/>
        </authorList>
    </citation>
    <scope>NUCLEOTIDE SEQUENCE [LARGE SCALE GENOMIC DNA]</scope>
    <source>
        <strain evidence="5">Rob3c / Tucson 14021-0248.25</strain>
    </source>
</reference>
<keyword evidence="1" id="KW-0479">Metal-binding</keyword>
<name>B4INC7_DROSE</name>
<evidence type="ECO:0000313" key="4">
    <source>
        <dbReference type="EMBL" id="EDW48755.1"/>
    </source>
</evidence>
<keyword evidence="1" id="KW-0863">Zinc-finger</keyword>
<sequence length="155" mass="15926">MLEGQQRVIAHSGSTPSSSSSARTSRHLRQITANGARAGSKRSTGGVASKTSAIPGVVAKKSNTATKVSSSSSSYLSYGVDSYNVNVPASANNGDVGGGFFSISEVVSAADAADAAAKAAAAGKSERKTRSFECEMCSAIFYDRAQLLEHVHIHI</sequence>
<dbReference type="AlphaFoldDB" id="B4INC7"/>
<dbReference type="EMBL" id="CH482020">
    <property type="protein sequence ID" value="EDW48755.1"/>
    <property type="molecule type" value="Genomic_DNA"/>
</dbReference>
<dbReference type="Proteomes" id="UP000001292">
    <property type="component" value="Unassembled WGS sequence"/>
</dbReference>
<dbReference type="HOGENOM" id="CLU_1697384_0_0_1"/>
<feature type="domain" description="C2H2-type" evidence="3">
    <location>
        <begin position="132"/>
        <end position="155"/>
    </location>
</feature>
<feature type="region of interest" description="Disordered" evidence="2">
    <location>
        <begin position="1"/>
        <end position="53"/>
    </location>
</feature>
<organism evidence="5">
    <name type="scientific">Drosophila sechellia</name>
    <name type="common">Fruit fly</name>
    <dbReference type="NCBI Taxonomy" id="7238"/>
    <lineage>
        <taxon>Eukaryota</taxon>
        <taxon>Metazoa</taxon>
        <taxon>Ecdysozoa</taxon>
        <taxon>Arthropoda</taxon>
        <taxon>Hexapoda</taxon>
        <taxon>Insecta</taxon>
        <taxon>Pterygota</taxon>
        <taxon>Neoptera</taxon>
        <taxon>Endopterygota</taxon>
        <taxon>Diptera</taxon>
        <taxon>Brachycera</taxon>
        <taxon>Muscomorpha</taxon>
        <taxon>Ephydroidea</taxon>
        <taxon>Drosophilidae</taxon>
        <taxon>Drosophila</taxon>
        <taxon>Sophophora</taxon>
    </lineage>
</organism>
<dbReference type="PROSITE" id="PS50157">
    <property type="entry name" value="ZINC_FINGER_C2H2_2"/>
    <property type="match status" value="1"/>
</dbReference>
<keyword evidence="1" id="KW-0862">Zinc</keyword>
<evidence type="ECO:0000313" key="5">
    <source>
        <dbReference type="Proteomes" id="UP000001292"/>
    </source>
</evidence>
<protein>
    <submittedName>
        <fullName evidence="4">GM19615</fullName>
    </submittedName>
</protein>